<reference evidence="2" key="1">
    <citation type="journal article" date="2014" name="Int. J. Syst. Evol. Microbiol.">
        <title>Complete genome sequence of Corynebacterium casei LMG S-19264T (=DSM 44701T), isolated from a smear-ripened cheese.</title>
        <authorList>
            <consortium name="US DOE Joint Genome Institute (JGI-PGF)"/>
            <person name="Walter F."/>
            <person name="Albersmeier A."/>
            <person name="Kalinowski J."/>
            <person name="Ruckert C."/>
        </authorList>
    </citation>
    <scope>NUCLEOTIDE SEQUENCE</scope>
    <source>
        <strain evidence="2">JCM 3302</strain>
    </source>
</reference>
<reference evidence="2" key="2">
    <citation type="submission" date="2020-09" db="EMBL/GenBank/DDBJ databases">
        <authorList>
            <person name="Sun Q."/>
            <person name="Ohkuma M."/>
        </authorList>
    </citation>
    <scope>NUCLEOTIDE SEQUENCE</scope>
    <source>
        <strain evidence="2">JCM 3302</strain>
    </source>
</reference>
<keyword evidence="1" id="KW-1133">Transmembrane helix</keyword>
<feature type="transmembrane region" description="Helical" evidence="1">
    <location>
        <begin position="44"/>
        <end position="64"/>
    </location>
</feature>
<name>A0A919E7P6_9ACTN</name>
<keyword evidence="1" id="KW-0812">Transmembrane</keyword>
<keyword evidence="3" id="KW-1185">Reference proteome</keyword>
<dbReference type="Proteomes" id="UP000641386">
    <property type="component" value="Unassembled WGS sequence"/>
</dbReference>
<organism evidence="2 3">
    <name type="scientific">Streptomyces spiralis</name>
    <dbReference type="NCBI Taxonomy" id="66376"/>
    <lineage>
        <taxon>Bacteria</taxon>
        <taxon>Bacillati</taxon>
        <taxon>Actinomycetota</taxon>
        <taxon>Actinomycetes</taxon>
        <taxon>Kitasatosporales</taxon>
        <taxon>Streptomycetaceae</taxon>
        <taxon>Streptomyces</taxon>
    </lineage>
</organism>
<evidence type="ECO:0000313" key="3">
    <source>
        <dbReference type="Proteomes" id="UP000641386"/>
    </source>
</evidence>
<keyword evidence="1" id="KW-0472">Membrane</keyword>
<dbReference type="EMBL" id="BNBC01000115">
    <property type="protein sequence ID" value="GHF21726.1"/>
    <property type="molecule type" value="Genomic_DNA"/>
</dbReference>
<evidence type="ECO:0000313" key="2">
    <source>
        <dbReference type="EMBL" id="GHF21726.1"/>
    </source>
</evidence>
<dbReference type="AlphaFoldDB" id="A0A919E7P6"/>
<evidence type="ECO:0000256" key="1">
    <source>
        <dbReference type="SAM" id="Phobius"/>
    </source>
</evidence>
<comment type="caution">
    <text evidence="2">The sequence shown here is derived from an EMBL/GenBank/DDBJ whole genome shotgun (WGS) entry which is preliminary data.</text>
</comment>
<gene>
    <name evidence="2" type="ORF">GCM10014715_89680</name>
</gene>
<dbReference type="RefSeq" id="WP_189908456.1">
    <property type="nucleotide sequence ID" value="NZ_BNBC01000115.1"/>
</dbReference>
<feature type="transmembrane region" description="Helical" evidence="1">
    <location>
        <begin position="116"/>
        <end position="138"/>
    </location>
</feature>
<protein>
    <submittedName>
        <fullName evidence="2">Uncharacterized protein</fullName>
    </submittedName>
</protein>
<feature type="transmembrane region" description="Helical" evidence="1">
    <location>
        <begin position="76"/>
        <end position="96"/>
    </location>
</feature>
<sequence>METAFWLSLVTVVLSMAVWALGAFVVSPTGFEEMRQEMGQHGAVAQMLTSAGFLLVDTALRVVVAFRMRAGRNWARLVLTALGVLGMFLLLATMSMDGLGWETVTESIGDLPLSDSVLSLLDACVIMLMFLPTANAYFSTRSRTD</sequence>
<proteinExistence type="predicted"/>
<accession>A0A919E7P6</accession>